<comment type="caution">
    <text evidence="6">The sequence shown here is derived from an EMBL/GenBank/DDBJ whole genome shotgun (WGS) entry which is preliminary data.</text>
</comment>
<dbReference type="InterPro" id="IPR023572">
    <property type="entry name" value="Archease_dom"/>
</dbReference>
<evidence type="ECO:0000313" key="6">
    <source>
        <dbReference type="EMBL" id="GAA4507481.1"/>
    </source>
</evidence>
<dbReference type="Proteomes" id="UP001500503">
    <property type="component" value="Unassembled WGS sequence"/>
</dbReference>
<evidence type="ECO:0000313" key="7">
    <source>
        <dbReference type="Proteomes" id="UP001500503"/>
    </source>
</evidence>
<reference evidence="7" key="1">
    <citation type="journal article" date="2019" name="Int. J. Syst. Evol. Microbiol.">
        <title>The Global Catalogue of Microorganisms (GCM) 10K type strain sequencing project: providing services to taxonomists for standard genome sequencing and annotation.</title>
        <authorList>
            <consortium name="The Broad Institute Genomics Platform"/>
            <consortium name="The Broad Institute Genome Sequencing Center for Infectious Disease"/>
            <person name="Wu L."/>
            <person name="Ma J."/>
        </authorList>
    </citation>
    <scope>NUCLEOTIDE SEQUENCE [LARGE SCALE GENOMIC DNA]</scope>
    <source>
        <strain evidence="7">JCM 17933</strain>
    </source>
</reference>
<organism evidence="6 7">
    <name type="scientific">Actinoallomurus oryzae</name>
    <dbReference type="NCBI Taxonomy" id="502180"/>
    <lineage>
        <taxon>Bacteria</taxon>
        <taxon>Bacillati</taxon>
        <taxon>Actinomycetota</taxon>
        <taxon>Actinomycetes</taxon>
        <taxon>Streptosporangiales</taxon>
        <taxon>Thermomonosporaceae</taxon>
        <taxon>Actinoallomurus</taxon>
    </lineage>
</organism>
<dbReference type="Pfam" id="PF01951">
    <property type="entry name" value="Archease"/>
    <property type="match status" value="1"/>
</dbReference>
<dbReference type="EMBL" id="BAABHF010000041">
    <property type="protein sequence ID" value="GAA4507481.1"/>
    <property type="molecule type" value="Genomic_DNA"/>
</dbReference>
<keyword evidence="2" id="KW-0819">tRNA processing</keyword>
<evidence type="ECO:0000256" key="3">
    <source>
        <dbReference type="ARBA" id="ARBA00022723"/>
    </source>
</evidence>
<keyword evidence="3" id="KW-0479">Metal-binding</keyword>
<accession>A0ABP8QPN7</accession>
<dbReference type="RefSeq" id="WP_345470501.1">
    <property type="nucleotide sequence ID" value="NZ_BAABHF010000041.1"/>
</dbReference>
<protein>
    <submittedName>
        <fullName evidence="6">Archease</fullName>
    </submittedName>
</protein>
<evidence type="ECO:0000256" key="2">
    <source>
        <dbReference type="ARBA" id="ARBA00022694"/>
    </source>
</evidence>
<keyword evidence="7" id="KW-1185">Reference proteome</keyword>
<evidence type="ECO:0000256" key="1">
    <source>
        <dbReference type="ARBA" id="ARBA00007963"/>
    </source>
</evidence>
<comment type="similarity">
    <text evidence="1">Belongs to the archease family.</text>
</comment>
<evidence type="ECO:0000259" key="5">
    <source>
        <dbReference type="Pfam" id="PF01951"/>
    </source>
</evidence>
<proteinExistence type="inferred from homology"/>
<evidence type="ECO:0000256" key="4">
    <source>
        <dbReference type="ARBA" id="ARBA00022837"/>
    </source>
</evidence>
<sequence>MTREESAGHRIVPHTADLRIEAWAPTREQCIAEAVYAMVGAFTDLTSTVPAVRREFVVPAAPAQDQLVTVLNELIYRMDTDDEVPRAVEVRRKGADLQVLLAMADTARVTVIGAAPKAVTRRRLSFGPIDTGWRCIVTLDV</sequence>
<keyword evidence="4" id="KW-0106">Calcium</keyword>
<gene>
    <name evidence="6" type="ORF">GCM10023191_065900</name>
</gene>
<feature type="domain" description="Archease" evidence="5">
    <location>
        <begin position="10"/>
        <end position="141"/>
    </location>
</feature>
<dbReference type="InterPro" id="IPR036820">
    <property type="entry name" value="Archease_dom_sf"/>
</dbReference>
<dbReference type="SUPFAM" id="SSF69819">
    <property type="entry name" value="MTH1598-like"/>
    <property type="match status" value="1"/>
</dbReference>
<dbReference type="Gene3D" id="3.55.10.10">
    <property type="entry name" value="Archease domain"/>
    <property type="match status" value="1"/>
</dbReference>
<name>A0ABP8QPN7_9ACTN</name>